<sequence>MAKKVVATLKTSSGKDWAKVIKAVKSPKTGAYTFREEMVPVDQVQDALKK</sequence>
<dbReference type="Proteomes" id="UP000659698">
    <property type="component" value="Unassembled WGS sequence"/>
</dbReference>
<name>A0ABR6VV94_9BACT</name>
<keyword evidence="2" id="KW-1185">Reference proteome</keyword>
<evidence type="ECO:0000313" key="2">
    <source>
        <dbReference type="Proteomes" id="UP000659698"/>
    </source>
</evidence>
<dbReference type="EMBL" id="JACOAF010000036">
    <property type="protein sequence ID" value="MBC3541079.1"/>
    <property type="molecule type" value="Genomic_DNA"/>
</dbReference>
<evidence type="ECO:0000313" key="1">
    <source>
        <dbReference type="EMBL" id="MBC3541079.1"/>
    </source>
</evidence>
<proteinExistence type="predicted"/>
<dbReference type="RefSeq" id="WP_186639593.1">
    <property type="nucleotide sequence ID" value="NZ_JACOAF010000036.1"/>
</dbReference>
<protein>
    <submittedName>
        <fullName evidence="1">DUF4295 domain-containing protein</fullName>
    </submittedName>
</protein>
<gene>
    <name evidence="1" type="ORF">H7U12_15400</name>
</gene>
<reference evidence="1 2" key="1">
    <citation type="journal article" date="2019" name="Int. J. Syst. Evol. Microbiol.">
        <title>Rufibacter sediminis sp. nov., isolated from freshwater lake sediment.</title>
        <authorList>
            <person name="Qu J.H."/>
            <person name="Zhang L.J."/>
            <person name="Fu Y.H."/>
            <person name="Li H.F."/>
        </authorList>
    </citation>
    <scope>NUCLEOTIDE SEQUENCE [LARGE SCALE GENOMIC DNA]</scope>
    <source>
        <strain evidence="1 2">H-1</strain>
    </source>
</reference>
<dbReference type="InterPro" id="IPR025379">
    <property type="entry name" value="DUF4295"/>
</dbReference>
<accession>A0ABR6VV94</accession>
<dbReference type="Pfam" id="PF14128">
    <property type="entry name" value="DUF4295"/>
    <property type="match status" value="1"/>
</dbReference>
<comment type="caution">
    <text evidence="1">The sequence shown here is derived from an EMBL/GenBank/DDBJ whole genome shotgun (WGS) entry which is preliminary data.</text>
</comment>
<organism evidence="1 2">
    <name type="scientific">Rufibacter sediminis</name>
    <dbReference type="NCBI Taxonomy" id="2762756"/>
    <lineage>
        <taxon>Bacteria</taxon>
        <taxon>Pseudomonadati</taxon>
        <taxon>Bacteroidota</taxon>
        <taxon>Cytophagia</taxon>
        <taxon>Cytophagales</taxon>
        <taxon>Hymenobacteraceae</taxon>
        <taxon>Rufibacter</taxon>
    </lineage>
</organism>